<dbReference type="OrthoDB" id="2883672at2759"/>
<gene>
    <name evidence="1" type="ORF">GALMADRAFT_101440</name>
</gene>
<keyword evidence="2" id="KW-1185">Reference proteome</keyword>
<accession>A0A067SQ03</accession>
<evidence type="ECO:0000313" key="2">
    <source>
        <dbReference type="Proteomes" id="UP000027222"/>
    </source>
</evidence>
<proteinExistence type="predicted"/>
<dbReference type="Proteomes" id="UP000027222">
    <property type="component" value="Unassembled WGS sequence"/>
</dbReference>
<dbReference type="HOGENOM" id="CLU_060580_0_0_1"/>
<sequence length="313" mass="34724">MSKAQWTLDRQYAEIMKNHPFGLALYRPLPLSVFSPGSCGYFDDFGSWNPITHLENDVMLTKKGLEKVPEEDALDKAPVDNGITWGPKTSANVKATKLELSAGIDPGLAIAIPVTVSAIYSYSVDADVGGILLTSSPVTHEHYYHSSPFKNWSKKNAQVILRRWPEVKKHGMWLVTSTYAAKKCAINMTVAKGRGFKVGFAAEAMGLGKLVPCGEWRRSHMDEGWGEYTTEGDDKSVVFFGGLKFKYTQMIGKDLIHVVDTPVLRGTIGSEVNIPEVIDVVPDPENEENSFMVECQKYLGEDDEEAVEQDAEW</sequence>
<protein>
    <submittedName>
        <fullName evidence="1">Uncharacterized protein</fullName>
    </submittedName>
</protein>
<name>A0A067SQ03_GALM3</name>
<dbReference type="AlphaFoldDB" id="A0A067SQ03"/>
<dbReference type="STRING" id="685588.A0A067SQ03"/>
<organism evidence="1 2">
    <name type="scientific">Galerina marginata (strain CBS 339.88)</name>
    <dbReference type="NCBI Taxonomy" id="685588"/>
    <lineage>
        <taxon>Eukaryota</taxon>
        <taxon>Fungi</taxon>
        <taxon>Dikarya</taxon>
        <taxon>Basidiomycota</taxon>
        <taxon>Agaricomycotina</taxon>
        <taxon>Agaricomycetes</taxon>
        <taxon>Agaricomycetidae</taxon>
        <taxon>Agaricales</taxon>
        <taxon>Agaricineae</taxon>
        <taxon>Strophariaceae</taxon>
        <taxon>Galerina</taxon>
    </lineage>
</organism>
<dbReference type="EMBL" id="KL142387">
    <property type="protein sequence ID" value="KDR73010.1"/>
    <property type="molecule type" value="Genomic_DNA"/>
</dbReference>
<reference evidence="2" key="1">
    <citation type="journal article" date="2014" name="Proc. Natl. Acad. Sci. U.S.A.">
        <title>Extensive sampling of basidiomycete genomes demonstrates inadequacy of the white-rot/brown-rot paradigm for wood decay fungi.</title>
        <authorList>
            <person name="Riley R."/>
            <person name="Salamov A.A."/>
            <person name="Brown D.W."/>
            <person name="Nagy L.G."/>
            <person name="Floudas D."/>
            <person name="Held B.W."/>
            <person name="Levasseur A."/>
            <person name="Lombard V."/>
            <person name="Morin E."/>
            <person name="Otillar R."/>
            <person name="Lindquist E.A."/>
            <person name="Sun H."/>
            <person name="LaButti K.M."/>
            <person name="Schmutz J."/>
            <person name="Jabbour D."/>
            <person name="Luo H."/>
            <person name="Baker S.E."/>
            <person name="Pisabarro A.G."/>
            <person name="Walton J.D."/>
            <person name="Blanchette R.A."/>
            <person name="Henrissat B."/>
            <person name="Martin F."/>
            <person name="Cullen D."/>
            <person name="Hibbett D.S."/>
            <person name="Grigoriev I.V."/>
        </authorList>
    </citation>
    <scope>NUCLEOTIDE SEQUENCE [LARGE SCALE GENOMIC DNA]</scope>
    <source>
        <strain evidence="2">CBS 339.88</strain>
    </source>
</reference>
<evidence type="ECO:0000313" key="1">
    <source>
        <dbReference type="EMBL" id="KDR73010.1"/>
    </source>
</evidence>